<evidence type="ECO:0000256" key="1">
    <source>
        <dbReference type="ARBA" id="ARBA00022737"/>
    </source>
</evidence>
<dbReference type="GO" id="GO:0003723">
    <property type="term" value="F:RNA binding"/>
    <property type="evidence" value="ECO:0007669"/>
    <property type="project" value="InterPro"/>
</dbReference>
<dbReference type="Gene3D" id="1.10.1790.10">
    <property type="entry name" value="PRD domain"/>
    <property type="match status" value="2"/>
</dbReference>
<dbReference type="SMART" id="SM01061">
    <property type="entry name" value="CAT_RBD"/>
    <property type="match status" value="1"/>
</dbReference>
<gene>
    <name evidence="3" type="ORF">H9725_06025</name>
</gene>
<feature type="domain" description="PRD" evidence="2">
    <location>
        <begin position="70"/>
        <end position="175"/>
    </location>
</feature>
<dbReference type="PROSITE" id="PS51372">
    <property type="entry name" value="PRD_2"/>
    <property type="match status" value="2"/>
</dbReference>
<dbReference type="EMBL" id="DXBJ01000041">
    <property type="protein sequence ID" value="HIZ58119.1"/>
    <property type="molecule type" value="Genomic_DNA"/>
</dbReference>
<dbReference type="GO" id="GO:0006355">
    <property type="term" value="P:regulation of DNA-templated transcription"/>
    <property type="evidence" value="ECO:0007669"/>
    <property type="project" value="InterPro"/>
</dbReference>
<dbReference type="AlphaFoldDB" id="A0A9D2FG52"/>
<dbReference type="InterPro" id="IPR004341">
    <property type="entry name" value="CAT_RNA-bd_dom"/>
</dbReference>
<reference evidence="3" key="2">
    <citation type="submission" date="2021-04" db="EMBL/GenBank/DDBJ databases">
        <authorList>
            <person name="Gilroy R."/>
        </authorList>
    </citation>
    <scope>NUCLEOTIDE SEQUENCE</scope>
    <source>
        <strain evidence="3">ChiBcec16-3735</strain>
    </source>
</reference>
<evidence type="ECO:0000259" key="2">
    <source>
        <dbReference type="PROSITE" id="PS51372"/>
    </source>
</evidence>
<name>A0A9D2FG52_9FIRM</name>
<feature type="domain" description="PRD" evidence="2">
    <location>
        <begin position="176"/>
        <end position="284"/>
    </location>
</feature>
<dbReference type="NCBIfam" id="NF046042">
    <property type="entry name" value="LicT"/>
    <property type="match status" value="1"/>
</dbReference>
<dbReference type="InterPro" id="IPR036650">
    <property type="entry name" value="CAT_RNA-bd_dom_sf"/>
</dbReference>
<protein>
    <submittedName>
        <fullName evidence="3">PRD domain-containing protein</fullName>
    </submittedName>
</protein>
<sequence length="284" mass="32989">MGSERLWIRSIVNNNVVLAVNERGQERVLLGKGVGFKQHPGAEVDRRIVVREFVPKNKVIGNQRYAMLADVPVVYLEVVEAILEKFQELVHTELDEGVYLDLVDHISFAVTRLKKGLGFHNSLLPEIRTFYPQEFQVALYGLEQIREKTGFVLPEDEAGAIAMHLVNGELQYDNLNQATKTTLLIQKILRVFRDSIGVKLDERSLHYTRFITHLKFFAQRLFKDEMLDTDDRELQGLVRTQYRQEYACAEKIAAMIWQDYAIAIPEEEMMYLTVYIRRITRPDD</sequence>
<dbReference type="Pfam" id="PF03123">
    <property type="entry name" value="CAT_RBD"/>
    <property type="match status" value="1"/>
</dbReference>
<evidence type="ECO:0000313" key="3">
    <source>
        <dbReference type="EMBL" id="HIZ58119.1"/>
    </source>
</evidence>
<comment type="caution">
    <text evidence="3">The sequence shown here is derived from an EMBL/GenBank/DDBJ whole genome shotgun (WGS) entry which is preliminary data.</text>
</comment>
<dbReference type="InterPro" id="IPR011608">
    <property type="entry name" value="PRD"/>
</dbReference>
<evidence type="ECO:0000313" key="4">
    <source>
        <dbReference type="Proteomes" id="UP000824065"/>
    </source>
</evidence>
<accession>A0A9D2FG52</accession>
<dbReference type="InterPro" id="IPR050661">
    <property type="entry name" value="BglG_antiterminators"/>
</dbReference>
<keyword evidence="1" id="KW-0677">Repeat</keyword>
<dbReference type="InterPro" id="IPR036634">
    <property type="entry name" value="PRD_sf"/>
</dbReference>
<dbReference type="PANTHER" id="PTHR30185">
    <property type="entry name" value="CRYPTIC BETA-GLUCOSIDE BGL OPERON ANTITERMINATOR"/>
    <property type="match status" value="1"/>
</dbReference>
<proteinExistence type="predicted"/>
<dbReference type="PANTHER" id="PTHR30185:SF15">
    <property type="entry name" value="CRYPTIC BETA-GLUCOSIDE BGL OPERON ANTITERMINATOR"/>
    <property type="match status" value="1"/>
</dbReference>
<dbReference type="SUPFAM" id="SSF50151">
    <property type="entry name" value="SacY-like RNA-binding domain"/>
    <property type="match status" value="1"/>
</dbReference>
<organism evidence="3 4">
    <name type="scientific">Candidatus Faecalibacterium gallistercoris</name>
    <dbReference type="NCBI Taxonomy" id="2838579"/>
    <lineage>
        <taxon>Bacteria</taxon>
        <taxon>Bacillati</taxon>
        <taxon>Bacillota</taxon>
        <taxon>Clostridia</taxon>
        <taxon>Eubacteriales</taxon>
        <taxon>Oscillospiraceae</taxon>
        <taxon>Faecalibacterium</taxon>
    </lineage>
</organism>
<dbReference type="Gene3D" id="2.30.24.10">
    <property type="entry name" value="CAT RNA-binding domain"/>
    <property type="match status" value="1"/>
</dbReference>
<dbReference type="Pfam" id="PF00874">
    <property type="entry name" value="PRD"/>
    <property type="match status" value="2"/>
</dbReference>
<dbReference type="Proteomes" id="UP000824065">
    <property type="component" value="Unassembled WGS sequence"/>
</dbReference>
<dbReference type="SUPFAM" id="SSF63520">
    <property type="entry name" value="PTS-regulatory domain, PRD"/>
    <property type="match status" value="2"/>
</dbReference>
<reference evidence="3" key="1">
    <citation type="journal article" date="2021" name="PeerJ">
        <title>Extensive microbial diversity within the chicken gut microbiome revealed by metagenomics and culture.</title>
        <authorList>
            <person name="Gilroy R."/>
            <person name="Ravi A."/>
            <person name="Getino M."/>
            <person name="Pursley I."/>
            <person name="Horton D.L."/>
            <person name="Alikhan N.F."/>
            <person name="Baker D."/>
            <person name="Gharbi K."/>
            <person name="Hall N."/>
            <person name="Watson M."/>
            <person name="Adriaenssens E.M."/>
            <person name="Foster-Nyarko E."/>
            <person name="Jarju S."/>
            <person name="Secka A."/>
            <person name="Antonio M."/>
            <person name="Oren A."/>
            <person name="Chaudhuri R.R."/>
            <person name="La Ragione R."/>
            <person name="Hildebrand F."/>
            <person name="Pallen M.J."/>
        </authorList>
    </citation>
    <scope>NUCLEOTIDE SEQUENCE</scope>
    <source>
        <strain evidence="3">ChiBcec16-3735</strain>
    </source>
</reference>